<evidence type="ECO:0000256" key="2">
    <source>
        <dbReference type="ARBA" id="ARBA00005194"/>
    </source>
</evidence>
<evidence type="ECO:0000256" key="9">
    <source>
        <dbReference type="ARBA" id="ARBA00023098"/>
    </source>
</evidence>
<keyword evidence="5 14" id="KW-0444">Lipid biosynthesis</keyword>
<dbReference type="PANTHER" id="PTHR11035:SF3">
    <property type="entry name" value="VERY-LONG-CHAIN (3R)-3-HYDROXYACYL-COA DEHYDRATASE"/>
    <property type="match status" value="1"/>
</dbReference>
<feature type="transmembrane region" description="Helical" evidence="14">
    <location>
        <begin position="187"/>
        <end position="211"/>
    </location>
</feature>
<organism evidence="15 16">
    <name type="scientific">Cyberlindnera fabianii</name>
    <name type="common">Yeast</name>
    <name type="synonym">Hansenula fabianii</name>
    <dbReference type="NCBI Taxonomy" id="36022"/>
    <lineage>
        <taxon>Eukaryota</taxon>
        <taxon>Fungi</taxon>
        <taxon>Dikarya</taxon>
        <taxon>Ascomycota</taxon>
        <taxon>Saccharomycotina</taxon>
        <taxon>Saccharomycetes</taxon>
        <taxon>Phaffomycetales</taxon>
        <taxon>Phaffomycetaceae</taxon>
        <taxon>Cyberlindnera</taxon>
    </lineage>
</organism>
<comment type="catalytic activity">
    <reaction evidence="13 14">
        <text>a very-long-chain (3R)-3-hydroxyacyl-CoA = a very-long-chain (2E)-enoyl-CoA + H2O</text>
        <dbReference type="Rhea" id="RHEA:45812"/>
        <dbReference type="ChEBI" id="CHEBI:15377"/>
        <dbReference type="ChEBI" id="CHEBI:83728"/>
        <dbReference type="ChEBI" id="CHEBI:85440"/>
        <dbReference type="EC" id="4.2.1.134"/>
    </reaction>
</comment>
<keyword evidence="14" id="KW-0256">Endoplasmic reticulum</keyword>
<dbReference type="AlphaFoldDB" id="A0A1V2L596"/>
<evidence type="ECO:0000256" key="3">
    <source>
        <dbReference type="ARBA" id="ARBA00007811"/>
    </source>
</evidence>
<keyword evidence="7 14" id="KW-0276">Fatty acid metabolism</keyword>
<dbReference type="EMBL" id="MPUK01000007">
    <property type="protein sequence ID" value="ONH66436.1"/>
    <property type="molecule type" value="Genomic_DNA"/>
</dbReference>
<dbReference type="Pfam" id="PF04387">
    <property type="entry name" value="PTPLA"/>
    <property type="match status" value="1"/>
</dbReference>
<keyword evidence="8 14" id="KW-1133">Transmembrane helix</keyword>
<keyword evidence="9 14" id="KW-0443">Lipid metabolism</keyword>
<evidence type="ECO:0000256" key="13">
    <source>
        <dbReference type="ARBA" id="ARBA00036671"/>
    </source>
</evidence>
<gene>
    <name evidence="15" type="ORF">BON22_3720</name>
</gene>
<evidence type="ECO:0000256" key="7">
    <source>
        <dbReference type="ARBA" id="ARBA00022832"/>
    </source>
</evidence>
<evidence type="ECO:0000313" key="16">
    <source>
        <dbReference type="Proteomes" id="UP000189513"/>
    </source>
</evidence>
<comment type="similarity">
    <text evidence="3 14">Belongs to the very long-chain fatty acids dehydratase HACD family.</text>
</comment>
<keyword evidence="12 14" id="KW-0456">Lyase</keyword>
<dbReference type="PANTHER" id="PTHR11035">
    <property type="entry name" value="VERY-LONG-CHAIN (3R)-3-HYDROXYACYL-COA DEHYDRATASE"/>
    <property type="match status" value="1"/>
</dbReference>
<feature type="transmembrane region" description="Helical" evidence="14">
    <location>
        <begin position="33"/>
        <end position="51"/>
    </location>
</feature>
<dbReference type="GO" id="GO:0030148">
    <property type="term" value="P:sphingolipid biosynthetic process"/>
    <property type="evidence" value="ECO:0007669"/>
    <property type="project" value="TreeGrafter"/>
</dbReference>
<evidence type="ECO:0000256" key="8">
    <source>
        <dbReference type="ARBA" id="ARBA00022989"/>
    </source>
</evidence>
<name>A0A1V2L596_CYBFA</name>
<comment type="subcellular location">
    <subcellularLocation>
        <location evidence="14">Endoplasmic reticulum membrane</location>
        <topology evidence="14">Multi-pass membrane protein</topology>
    </subcellularLocation>
    <subcellularLocation>
        <location evidence="1">Membrane</location>
        <topology evidence="1">Multi-pass membrane protein</topology>
    </subcellularLocation>
</comment>
<dbReference type="GO" id="GO:0102158">
    <property type="term" value="F:very-long-chain (3R)-3-hydroxyacyl-CoA dehydratase activity"/>
    <property type="evidence" value="ECO:0007669"/>
    <property type="project" value="UniProtKB-EC"/>
</dbReference>
<dbReference type="UniPathway" id="UPA00094"/>
<evidence type="ECO:0000256" key="11">
    <source>
        <dbReference type="ARBA" id="ARBA00023160"/>
    </source>
</evidence>
<evidence type="ECO:0000256" key="6">
    <source>
        <dbReference type="ARBA" id="ARBA00022692"/>
    </source>
</evidence>
<comment type="caution">
    <text evidence="14">Lacks conserved residue(s) required for the propagation of feature annotation.</text>
</comment>
<evidence type="ECO:0000256" key="14">
    <source>
        <dbReference type="RuleBase" id="RU363109"/>
    </source>
</evidence>
<dbReference type="GO" id="GO:0005789">
    <property type="term" value="C:endoplasmic reticulum membrane"/>
    <property type="evidence" value="ECO:0007669"/>
    <property type="project" value="UniProtKB-SubCell"/>
</dbReference>
<proteinExistence type="inferred from homology"/>
<evidence type="ECO:0000256" key="1">
    <source>
        <dbReference type="ARBA" id="ARBA00004141"/>
    </source>
</evidence>
<keyword evidence="16" id="KW-1185">Reference proteome</keyword>
<evidence type="ECO:0000256" key="12">
    <source>
        <dbReference type="ARBA" id="ARBA00023239"/>
    </source>
</evidence>
<dbReference type="GO" id="GO:0042761">
    <property type="term" value="P:very long-chain fatty acid biosynthetic process"/>
    <property type="evidence" value="ECO:0007669"/>
    <property type="project" value="TreeGrafter"/>
</dbReference>
<comment type="caution">
    <text evidence="15">The sequence shown here is derived from an EMBL/GenBank/DDBJ whole genome shotgun (WGS) entry which is preliminary data.</text>
</comment>
<sequence length="229" mass="25854">MAQSQTPEQAKPVARADRAATKKMLARYNNTSALLWSIIFFNTIFMSLLMGQPKLFASTHRIVIIIQTGALYEVYNSIVGNVRSPVITTAMQVASRLVVVWGIFALLPNSPANFHWAYITLCLAWSVTEVVRYFYYAQSIVTNGNPPKYLTLLRYNLFFVLYPMGVGSELAIIFMSLGEAASQVGVWYQYGLIFVMLTYIPGFPVLFGHMLKQRKKVMKSLKADAKKQK</sequence>
<comment type="pathway">
    <text evidence="2 14">Lipid metabolism; fatty acid biosynthesis.</text>
</comment>
<dbReference type="InterPro" id="IPR007482">
    <property type="entry name" value="Tyr_Pase-like_PTPLA"/>
</dbReference>
<dbReference type="GO" id="GO:0030497">
    <property type="term" value="P:fatty acid elongation"/>
    <property type="evidence" value="ECO:0007669"/>
    <property type="project" value="TreeGrafter"/>
</dbReference>
<evidence type="ECO:0000256" key="10">
    <source>
        <dbReference type="ARBA" id="ARBA00023136"/>
    </source>
</evidence>
<feature type="transmembrane region" description="Helical" evidence="14">
    <location>
        <begin position="116"/>
        <end position="135"/>
    </location>
</feature>
<keyword evidence="11 14" id="KW-0275">Fatty acid biosynthesis</keyword>
<evidence type="ECO:0000256" key="5">
    <source>
        <dbReference type="ARBA" id="ARBA00022516"/>
    </source>
</evidence>
<comment type="function">
    <text evidence="14">Catalyzes the third of the four reactions of the long-chain fatty acids elongation cycle. This endoplasmic reticulum-bound enzymatic process, allows the addition of two carbons to the chain of long- and very long-chain fatty acids/VLCFAs per cycle. This enzyme catalyzes the dehydration of the 3-hydroxyacyl-CoA intermediate into trans-2,3-enoyl-CoA, within each cycle of fatty acid elongation. Thereby, it participates to the production of VLCFAs of different chain lengths that are involved in multiple biological processes as precursors of membrane lipids and lipid mediators.</text>
</comment>
<keyword evidence="6 14" id="KW-0812">Transmembrane</keyword>
<dbReference type="EC" id="4.2.1.134" evidence="4 14"/>
<dbReference type="OMA" id="WSYILWQ"/>
<dbReference type="Proteomes" id="UP000189513">
    <property type="component" value="Unassembled WGS sequence"/>
</dbReference>
<dbReference type="VEuPathDB" id="FungiDB:BON22_3720"/>
<reference evidence="16" key="1">
    <citation type="journal article" date="2017" name="Genome Announc.">
        <title>Genome sequences of Cyberlindnera fabianii 65, Pichia kudriavzevii 129, and Saccharomyces cerevisiae 131 isolated from fermented masau fruits in Zimbabwe.</title>
        <authorList>
            <person name="van Rijswijck I.M.H."/>
            <person name="Derks M.F.L."/>
            <person name="Abee T."/>
            <person name="de Ridder D."/>
            <person name="Smid E.J."/>
        </authorList>
    </citation>
    <scope>NUCLEOTIDE SEQUENCE [LARGE SCALE GENOMIC DNA]</scope>
    <source>
        <strain evidence="16">65</strain>
    </source>
</reference>
<evidence type="ECO:0000256" key="4">
    <source>
        <dbReference type="ARBA" id="ARBA00013122"/>
    </source>
</evidence>
<dbReference type="STRING" id="36022.A0A1V2L596"/>
<keyword evidence="10 14" id="KW-0472">Membrane</keyword>
<accession>A0A1V2L596</accession>
<protein>
    <recommendedName>
        <fullName evidence="4 14">Very-long-chain (3R)-3-hydroxyacyl-CoA dehydratase</fullName>
        <ecNumber evidence="4 14">4.2.1.134</ecNumber>
    </recommendedName>
</protein>
<evidence type="ECO:0000313" key="15">
    <source>
        <dbReference type="EMBL" id="ONH66436.1"/>
    </source>
</evidence>
<feature type="transmembrane region" description="Helical" evidence="14">
    <location>
        <begin position="155"/>
        <end position="175"/>
    </location>
</feature>